<reference evidence="2 3" key="1">
    <citation type="submission" date="2021-06" db="EMBL/GenBank/DDBJ databases">
        <authorList>
            <person name="Chen R."/>
            <person name="Qin H."/>
            <person name="He S."/>
            <person name="Han P."/>
            <person name="Xu F."/>
            <person name="Sun H."/>
            <person name="Fan H."/>
            <person name="Tong Y."/>
        </authorList>
    </citation>
    <scope>NUCLEOTIDE SEQUENCE [LARGE SCALE GENOMIC DNA]</scope>
</reference>
<evidence type="ECO:0000256" key="1">
    <source>
        <dbReference type="SAM" id="MobiDB-lite"/>
    </source>
</evidence>
<dbReference type="Proteomes" id="UP000828026">
    <property type="component" value="Segment"/>
</dbReference>
<evidence type="ECO:0008006" key="4">
    <source>
        <dbReference type="Google" id="ProtNLM"/>
    </source>
</evidence>
<dbReference type="GeneID" id="77933510"/>
<feature type="compositionally biased region" description="Polar residues" evidence="1">
    <location>
        <begin position="25"/>
        <end position="48"/>
    </location>
</feature>
<proteinExistence type="predicted"/>
<keyword evidence="3" id="KW-1185">Reference proteome</keyword>
<dbReference type="EMBL" id="MZ447858">
    <property type="protein sequence ID" value="UAW01156.1"/>
    <property type="molecule type" value="Genomic_DNA"/>
</dbReference>
<accession>A0AAE8XHI1</accession>
<dbReference type="KEGG" id="vg:77933510"/>
<evidence type="ECO:0000313" key="2">
    <source>
        <dbReference type="EMBL" id="UAW01156.1"/>
    </source>
</evidence>
<organism evidence="2 3">
    <name type="scientific">Vibrio phage BUCT194</name>
    <dbReference type="NCBI Taxonomy" id="2859072"/>
    <lineage>
        <taxon>Viruses</taxon>
        <taxon>Duplodnaviria</taxon>
        <taxon>Heunggongvirae</taxon>
        <taxon>Uroviricota</taxon>
        <taxon>Caudoviricetes</taxon>
        <taxon>Schitoviridae</taxon>
        <taxon>Varunavirus</taxon>
        <taxon>Varunavirus BUCT194</taxon>
    </lineage>
</organism>
<feature type="region of interest" description="Disordered" evidence="1">
    <location>
        <begin position="1"/>
        <end position="114"/>
    </location>
</feature>
<name>A0AAE8XHI1_9CAUD</name>
<sequence>METENLDLPQTDDVFAMSDDDFAAWSQQEQGSLVQSTEESATVDSSNIESEEQELEDEYIDVPEEEDEIEEEFEAEETEDDSQELETETDLDSDEEDGEELSDESTKESESDDIDYQTEFKKLIGSPIKANGMEITVDSVDDAIRLMQMGMGYSRKMEELKPARQVIAMLENNGLMDTEKLNYAIDLMNKNPQAISKLVAEAGIDKYELDEETSKDYKPTDYQVSEQEIALDNAIKEISSTPTYARTIQVIGKDWDNASRDIIKRNPEVIGLLNSHMSNGVFDTVQQEVEKRKMLGTLPTGISNIEAYKLVGDSLYANQQNQATPEGQLQGDVKANVKQPIQKPSREAVVRQKKAAKSPRGKSPVTKQLEDVFNMSDDDFLKRYSGIN</sequence>
<feature type="compositionally biased region" description="Acidic residues" evidence="1">
    <location>
        <begin position="49"/>
        <end position="103"/>
    </location>
</feature>
<feature type="region of interest" description="Disordered" evidence="1">
    <location>
        <begin position="345"/>
        <end position="372"/>
    </location>
</feature>
<evidence type="ECO:0000313" key="3">
    <source>
        <dbReference type="Proteomes" id="UP000828026"/>
    </source>
</evidence>
<dbReference type="RefSeq" id="YP_010657591.1">
    <property type="nucleotide sequence ID" value="NC_070848.1"/>
</dbReference>
<feature type="compositionally biased region" description="Basic residues" evidence="1">
    <location>
        <begin position="351"/>
        <end position="360"/>
    </location>
</feature>
<protein>
    <recommendedName>
        <fullName evidence="4">Tape measure protein</fullName>
    </recommendedName>
</protein>